<feature type="region of interest" description="Disordered" evidence="1">
    <location>
        <begin position="1"/>
        <end position="22"/>
    </location>
</feature>
<dbReference type="Proteomes" id="UP000826271">
    <property type="component" value="Unassembled WGS sequence"/>
</dbReference>
<evidence type="ECO:0000313" key="4">
    <source>
        <dbReference type="Proteomes" id="UP000826271"/>
    </source>
</evidence>
<feature type="transmembrane region" description="Helical" evidence="2">
    <location>
        <begin position="100"/>
        <end position="121"/>
    </location>
</feature>
<evidence type="ECO:0000313" key="3">
    <source>
        <dbReference type="EMBL" id="KAG8391997.1"/>
    </source>
</evidence>
<keyword evidence="2" id="KW-0812">Transmembrane</keyword>
<comment type="caution">
    <text evidence="3">The sequence shown here is derived from an EMBL/GenBank/DDBJ whole genome shotgun (WGS) entry which is preliminary data.</text>
</comment>
<keyword evidence="2" id="KW-1133">Transmembrane helix</keyword>
<dbReference type="AlphaFoldDB" id="A0AAV6YI59"/>
<evidence type="ECO:0000256" key="1">
    <source>
        <dbReference type="SAM" id="MobiDB-lite"/>
    </source>
</evidence>
<dbReference type="EMBL" id="WHWC01000001">
    <property type="protein sequence ID" value="KAG8391997.1"/>
    <property type="molecule type" value="Genomic_DNA"/>
</dbReference>
<gene>
    <name evidence="3" type="ORF">BUALT_Bualt01G0245800</name>
</gene>
<keyword evidence="2" id="KW-0472">Membrane</keyword>
<evidence type="ECO:0000256" key="2">
    <source>
        <dbReference type="SAM" id="Phobius"/>
    </source>
</evidence>
<feature type="compositionally biased region" description="Basic and acidic residues" evidence="1">
    <location>
        <begin position="1"/>
        <end position="20"/>
    </location>
</feature>
<feature type="transmembrane region" description="Helical" evidence="2">
    <location>
        <begin position="127"/>
        <end position="148"/>
    </location>
</feature>
<keyword evidence="4" id="KW-1185">Reference proteome</keyword>
<name>A0AAV6YI59_9LAMI</name>
<proteinExistence type="predicted"/>
<sequence length="189" mass="21570">MEQKSGENEGGRREKEEEKGKKKIGLLSRMPNFITVEEDDISLNFRECLTQWTAFMLGARCKAWRLRFMPAQGDAPYSSHRVDINITETTELSIRPPMKFAMCTCSLFNLTVFVYSILYVVESFDPDMLIIMDSGVPLATYGAFFWGLGFELETHHDPEAEYGGVFVLWKERSVGIIAGENSPYLIEML</sequence>
<accession>A0AAV6YI59</accession>
<organism evidence="3 4">
    <name type="scientific">Buddleja alternifolia</name>
    <dbReference type="NCBI Taxonomy" id="168488"/>
    <lineage>
        <taxon>Eukaryota</taxon>
        <taxon>Viridiplantae</taxon>
        <taxon>Streptophyta</taxon>
        <taxon>Embryophyta</taxon>
        <taxon>Tracheophyta</taxon>
        <taxon>Spermatophyta</taxon>
        <taxon>Magnoliopsida</taxon>
        <taxon>eudicotyledons</taxon>
        <taxon>Gunneridae</taxon>
        <taxon>Pentapetalae</taxon>
        <taxon>asterids</taxon>
        <taxon>lamiids</taxon>
        <taxon>Lamiales</taxon>
        <taxon>Scrophulariaceae</taxon>
        <taxon>Buddlejeae</taxon>
        <taxon>Buddleja</taxon>
    </lineage>
</organism>
<reference evidence="3" key="1">
    <citation type="submission" date="2019-10" db="EMBL/GenBank/DDBJ databases">
        <authorList>
            <person name="Zhang R."/>
            <person name="Pan Y."/>
            <person name="Wang J."/>
            <person name="Ma R."/>
            <person name="Yu S."/>
        </authorList>
    </citation>
    <scope>NUCLEOTIDE SEQUENCE</scope>
    <source>
        <strain evidence="3">LA-IB0</strain>
        <tissue evidence="3">Leaf</tissue>
    </source>
</reference>
<protein>
    <submittedName>
        <fullName evidence="3">Uncharacterized protein</fullName>
    </submittedName>
</protein>